<evidence type="ECO:0000313" key="10">
    <source>
        <dbReference type="Proteomes" id="UP001642540"/>
    </source>
</evidence>
<keyword evidence="4 8" id="KW-1133">Transmembrane helix</keyword>
<dbReference type="PANTHER" id="PTHR21143">
    <property type="entry name" value="INVERTEBRATE GUSTATORY RECEPTOR"/>
    <property type="match status" value="1"/>
</dbReference>
<evidence type="ECO:0000256" key="2">
    <source>
        <dbReference type="ARBA" id="ARBA00022475"/>
    </source>
</evidence>
<organism evidence="9 10">
    <name type="scientific">Orchesella dallaii</name>
    <dbReference type="NCBI Taxonomy" id="48710"/>
    <lineage>
        <taxon>Eukaryota</taxon>
        <taxon>Metazoa</taxon>
        <taxon>Ecdysozoa</taxon>
        <taxon>Arthropoda</taxon>
        <taxon>Hexapoda</taxon>
        <taxon>Collembola</taxon>
        <taxon>Entomobryomorpha</taxon>
        <taxon>Entomobryoidea</taxon>
        <taxon>Orchesellidae</taxon>
        <taxon>Orchesellinae</taxon>
        <taxon>Orchesella</taxon>
    </lineage>
</organism>
<evidence type="ECO:0000313" key="9">
    <source>
        <dbReference type="EMBL" id="CAL8078385.1"/>
    </source>
</evidence>
<feature type="transmembrane region" description="Helical" evidence="8">
    <location>
        <begin position="408"/>
        <end position="431"/>
    </location>
</feature>
<evidence type="ECO:0000256" key="7">
    <source>
        <dbReference type="ARBA" id="ARBA00023224"/>
    </source>
</evidence>
<dbReference type="EMBL" id="CAXLJM020000013">
    <property type="protein sequence ID" value="CAL8078385.1"/>
    <property type="molecule type" value="Genomic_DNA"/>
</dbReference>
<name>A0ABP1PUX1_9HEXA</name>
<keyword evidence="5 8" id="KW-0472">Membrane</keyword>
<reference evidence="9 10" key="1">
    <citation type="submission" date="2024-08" db="EMBL/GenBank/DDBJ databases">
        <authorList>
            <person name="Cucini C."/>
            <person name="Frati F."/>
        </authorList>
    </citation>
    <scope>NUCLEOTIDE SEQUENCE [LARGE SCALE GENOMIC DNA]</scope>
</reference>
<evidence type="ECO:0000256" key="6">
    <source>
        <dbReference type="ARBA" id="ARBA00023170"/>
    </source>
</evidence>
<keyword evidence="7" id="KW-0807">Transducer</keyword>
<gene>
    <name evidence="9" type="ORF">ODALV1_LOCUS4080</name>
</gene>
<dbReference type="PANTHER" id="PTHR21143:SF121">
    <property type="entry name" value="GUSTATORY AND ODORANT RECEPTOR 21A"/>
    <property type="match status" value="1"/>
</dbReference>
<feature type="transmembrane region" description="Helical" evidence="8">
    <location>
        <begin position="100"/>
        <end position="120"/>
    </location>
</feature>
<keyword evidence="6" id="KW-0675">Receptor</keyword>
<evidence type="ECO:0000256" key="5">
    <source>
        <dbReference type="ARBA" id="ARBA00023136"/>
    </source>
</evidence>
<feature type="transmembrane region" description="Helical" evidence="8">
    <location>
        <begin position="365"/>
        <end position="387"/>
    </location>
</feature>
<feature type="transmembrane region" description="Helical" evidence="8">
    <location>
        <begin position="237"/>
        <end position="256"/>
    </location>
</feature>
<proteinExistence type="predicted"/>
<comment type="subcellular location">
    <subcellularLocation>
        <location evidence="1">Cell membrane</location>
        <topology evidence="1">Multi-pass membrane protein</topology>
    </subcellularLocation>
</comment>
<keyword evidence="3 8" id="KW-0812">Transmembrane</keyword>
<evidence type="ECO:0000256" key="1">
    <source>
        <dbReference type="ARBA" id="ARBA00004651"/>
    </source>
</evidence>
<sequence length="469" mass="53367">MESNFKMDHRFSINKLVGRNRDERDGSQKRESRKARIFDEESPVCTIGNRTNCYDPDSIKKAFHPLGIYSKCFGLFPCYDFSFVENLSDGNVRMIHILDYCYSVLIFLVLTGGGLLCHVYKPNHLRREETKLGGENIDYYAKLALIYCTIFAGVQSLFIFPMKWNQVVNFVRLFSNVDKILRFDGRDEERWFAKKVILYLTGCLVFTLASNLILFILDGSGVSTCFSDFLMPPLMTLALMALIIPTGLAVFFLNAVRLRMMHFNRKMTTLLTPLTPSCFICISFQDYGKELDEMKLDRKPEQFAEDLEKMRILHCEIATLGKSISCIFGTHLVRDFLYSLVGLVMYTYFLIYIQDEGDFTWIMYAGQNAFILLKLLVLACFAQLICCEGSILRASLQRVSLRRLDESSCLQIQVFLGAVGNLPVISAAGFFNLDRALMTSILGAITTYFIILLQFKVGGGLQKITEGSA</sequence>
<evidence type="ECO:0000256" key="8">
    <source>
        <dbReference type="SAM" id="Phobius"/>
    </source>
</evidence>
<keyword evidence="2" id="KW-1003">Cell membrane</keyword>
<dbReference type="InterPro" id="IPR013604">
    <property type="entry name" value="7TM_chemorcpt"/>
</dbReference>
<feature type="transmembrane region" description="Helical" evidence="8">
    <location>
        <begin position="140"/>
        <end position="160"/>
    </location>
</feature>
<feature type="transmembrane region" description="Helical" evidence="8">
    <location>
        <begin position="196"/>
        <end position="217"/>
    </location>
</feature>
<protein>
    <recommendedName>
        <fullName evidence="11">Gustatory receptor</fullName>
    </recommendedName>
</protein>
<dbReference type="Proteomes" id="UP001642540">
    <property type="component" value="Unassembled WGS sequence"/>
</dbReference>
<comment type="caution">
    <text evidence="9">The sequence shown here is derived from an EMBL/GenBank/DDBJ whole genome shotgun (WGS) entry which is preliminary data.</text>
</comment>
<feature type="transmembrane region" description="Helical" evidence="8">
    <location>
        <begin position="336"/>
        <end position="353"/>
    </location>
</feature>
<evidence type="ECO:0000256" key="4">
    <source>
        <dbReference type="ARBA" id="ARBA00022989"/>
    </source>
</evidence>
<accession>A0ABP1PUX1</accession>
<evidence type="ECO:0008006" key="11">
    <source>
        <dbReference type="Google" id="ProtNLM"/>
    </source>
</evidence>
<evidence type="ECO:0000256" key="3">
    <source>
        <dbReference type="ARBA" id="ARBA00022692"/>
    </source>
</evidence>
<dbReference type="Pfam" id="PF08395">
    <property type="entry name" value="7tm_7"/>
    <property type="match status" value="1"/>
</dbReference>
<feature type="transmembrane region" description="Helical" evidence="8">
    <location>
        <begin position="437"/>
        <end position="455"/>
    </location>
</feature>
<keyword evidence="10" id="KW-1185">Reference proteome</keyword>